<dbReference type="AlphaFoldDB" id="A0A073B8C5"/>
<gene>
    <name evidence="1" type="ORF">GU90_13490</name>
</gene>
<dbReference type="Proteomes" id="UP000031419">
    <property type="component" value="Unassembled WGS sequence"/>
</dbReference>
<keyword evidence="2" id="KW-1185">Reference proteome</keyword>
<accession>A0A073B8C5</accession>
<dbReference type="RefSeq" id="WP_029722008.1">
    <property type="nucleotide sequence ID" value="NZ_JAJUIW010000051.1"/>
</dbReference>
<name>A0A073B8C5_9PSEU</name>
<dbReference type="STRING" id="28042.GU90_13490"/>
<dbReference type="EMBL" id="JNVU01000031">
    <property type="protein sequence ID" value="KEI43974.1"/>
    <property type="molecule type" value="Genomic_DNA"/>
</dbReference>
<comment type="caution">
    <text evidence="1">The sequence shown here is derived from an EMBL/GenBank/DDBJ whole genome shotgun (WGS) entry which is preliminary data.</text>
</comment>
<organism evidence="1 2">
    <name type="scientific">Saccharopolyspora rectivirgula</name>
    <dbReference type="NCBI Taxonomy" id="28042"/>
    <lineage>
        <taxon>Bacteria</taxon>
        <taxon>Bacillati</taxon>
        <taxon>Actinomycetota</taxon>
        <taxon>Actinomycetes</taxon>
        <taxon>Pseudonocardiales</taxon>
        <taxon>Pseudonocardiaceae</taxon>
        <taxon>Saccharopolyspora</taxon>
    </lineage>
</organism>
<evidence type="ECO:0000313" key="1">
    <source>
        <dbReference type="EMBL" id="KEI43974.1"/>
    </source>
</evidence>
<protein>
    <submittedName>
        <fullName evidence="1">Uncharacterized protein</fullName>
    </submittedName>
</protein>
<sequence length="70" mass="7617">MEQVRGRLCGGPADGKEITVAVNASGKPIPRITFPATVPNAQAVPPQLVYERRRQRGDGVWEFHYVGAEA</sequence>
<dbReference type="OrthoDB" id="3698188at2"/>
<evidence type="ECO:0000313" key="2">
    <source>
        <dbReference type="Proteomes" id="UP000031419"/>
    </source>
</evidence>
<reference evidence="1 2" key="1">
    <citation type="submission" date="2014-06" db="EMBL/GenBank/DDBJ databases">
        <title>Saccharopolyspora rectivirgula DSM-43113 Genome sequencing.</title>
        <authorList>
            <person name="Barrera C."/>
            <person name="Millon L."/>
            <person name="Rognon B."/>
            <person name="Zaugg C."/>
            <person name="Monod M."/>
        </authorList>
    </citation>
    <scope>NUCLEOTIDE SEQUENCE [LARGE SCALE GENOMIC DNA]</scope>
    <source>
        <strain evidence="1 2">DSM 43113</strain>
    </source>
</reference>
<proteinExistence type="predicted"/>